<organism evidence="1 2">
    <name type="scientific">Apiospora rasikravindrae</name>
    <dbReference type="NCBI Taxonomy" id="990691"/>
    <lineage>
        <taxon>Eukaryota</taxon>
        <taxon>Fungi</taxon>
        <taxon>Dikarya</taxon>
        <taxon>Ascomycota</taxon>
        <taxon>Pezizomycotina</taxon>
        <taxon>Sordariomycetes</taxon>
        <taxon>Xylariomycetidae</taxon>
        <taxon>Amphisphaeriales</taxon>
        <taxon>Apiosporaceae</taxon>
        <taxon>Apiospora</taxon>
    </lineage>
</organism>
<sequence>MTLSDNRHCRVRGHLRSELRHVRAERHIDGENPLGRTQGAALHISGRLLEVAGAWKTEGLDPSEFWYTVSEGQTVLVCANWCPVASMEDDYRRKFRLLLLSSCCSDLPETITDRARGRKDGTLDHPSWVTYRLESRQIFYQDRNRGDNGPGRCTLCGPEHERDAWGLLIYPAAQSGTYYRVGTFLCRAWLGGLSIFDRGYVDTITLV</sequence>
<keyword evidence="2" id="KW-1185">Reference proteome</keyword>
<evidence type="ECO:0000313" key="2">
    <source>
        <dbReference type="Proteomes" id="UP001444661"/>
    </source>
</evidence>
<protein>
    <submittedName>
        <fullName evidence="1">Uncharacterized protein</fullName>
    </submittedName>
</protein>
<evidence type="ECO:0000313" key="1">
    <source>
        <dbReference type="EMBL" id="KAK8044497.1"/>
    </source>
</evidence>
<dbReference type="EMBL" id="JAQQWK010000003">
    <property type="protein sequence ID" value="KAK8044497.1"/>
    <property type="molecule type" value="Genomic_DNA"/>
</dbReference>
<dbReference type="Proteomes" id="UP001444661">
    <property type="component" value="Unassembled WGS sequence"/>
</dbReference>
<accession>A0ABR1TDK1</accession>
<gene>
    <name evidence="1" type="ORF">PG993_004521</name>
</gene>
<proteinExistence type="predicted"/>
<name>A0ABR1TDK1_9PEZI</name>
<reference evidence="1 2" key="1">
    <citation type="submission" date="2023-01" db="EMBL/GenBank/DDBJ databases">
        <title>Analysis of 21 Apiospora genomes using comparative genomics revels a genus with tremendous synthesis potential of carbohydrate active enzymes and secondary metabolites.</title>
        <authorList>
            <person name="Sorensen T."/>
        </authorList>
    </citation>
    <scope>NUCLEOTIDE SEQUENCE [LARGE SCALE GENOMIC DNA]</scope>
    <source>
        <strain evidence="1 2">CBS 33761</strain>
    </source>
</reference>
<comment type="caution">
    <text evidence="1">The sequence shown here is derived from an EMBL/GenBank/DDBJ whole genome shotgun (WGS) entry which is preliminary data.</text>
</comment>